<keyword evidence="1" id="KW-0732">Signal</keyword>
<dbReference type="GO" id="GO:0016787">
    <property type="term" value="F:hydrolase activity"/>
    <property type="evidence" value="ECO:0007669"/>
    <property type="project" value="UniProtKB-KW"/>
</dbReference>
<dbReference type="PANTHER" id="PTHR43283">
    <property type="entry name" value="BETA-LACTAMASE-RELATED"/>
    <property type="match status" value="1"/>
</dbReference>
<dbReference type="Gene3D" id="3.40.710.10">
    <property type="entry name" value="DD-peptidase/beta-lactamase superfamily"/>
    <property type="match status" value="1"/>
</dbReference>
<dbReference type="InterPro" id="IPR012338">
    <property type="entry name" value="Beta-lactam/transpept-like"/>
</dbReference>
<sequence length="357" mass="38863">MKDLSLTALALALTLSALSTHAAATAPPELAAQDRAALEALPGATSVLLQRGGRSLVELYARGADAATLHDTRSVGKSVTAMLVAAAVQDGLLRRDTPVFPAFQDLAPLQHDGPAKQAITVEDLLTMSSALDCDDNQDASPGNEEAMYPQPRWLRWAVDLPTRTVARDAQGLAPWAYCTAGSFLLGQLLERRVPGGLEAYAATRLFRPLGITRWQWHHSPTGETMTGGGLRLRTRDWAALMQTLLLQGRWQGRAVLAAAQVDALLSVRRHTPFGLDYGEQFWRRDYALSCGRFSGWMMSGNGGNHVLMLPALDAVLVLTRTHYNQRGMHQQSWDFSTALLQRHLCEGPSLREAVPPG</sequence>
<dbReference type="Pfam" id="PF00144">
    <property type="entry name" value="Beta-lactamase"/>
    <property type="match status" value="1"/>
</dbReference>
<dbReference type="AlphaFoldDB" id="A0A2W5FN55"/>
<reference evidence="3 4" key="1">
    <citation type="submission" date="2017-08" db="EMBL/GenBank/DDBJ databases">
        <title>Infants hospitalized years apart are colonized by the same room-sourced microbial strains.</title>
        <authorList>
            <person name="Brooks B."/>
            <person name="Olm M.R."/>
            <person name="Firek B.A."/>
            <person name="Baker R."/>
            <person name="Thomas B.C."/>
            <person name="Morowitz M.J."/>
            <person name="Banfield J.F."/>
        </authorList>
    </citation>
    <scope>NUCLEOTIDE SEQUENCE [LARGE SCALE GENOMIC DNA]</scope>
    <source>
        <strain evidence="3">S2_012_000_R2_81</strain>
    </source>
</reference>
<proteinExistence type="predicted"/>
<evidence type="ECO:0000259" key="2">
    <source>
        <dbReference type="Pfam" id="PF00144"/>
    </source>
</evidence>
<protein>
    <submittedName>
        <fullName evidence="3">Serine hydrolase</fullName>
    </submittedName>
</protein>
<organism evidence="3 4">
    <name type="scientific">Roseateles depolymerans</name>
    <dbReference type="NCBI Taxonomy" id="76731"/>
    <lineage>
        <taxon>Bacteria</taxon>
        <taxon>Pseudomonadati</taxon>
        <taxon>Pseudomonadota</taxon>
        <taxon>Betaproteobacteria</taxon>
        <taxon>Burkholderiales</taxon>
        <taxon>Sphaerotilaceae</taxon>
        <taxon>Roseateles</taxon>
    </lineage>
</organism>
<dbReference type="InterPro" id="IPR001466">
    <property type="entry name" value="Beta-lactam-related"/>
</dbReference>
<accession>A0A2W5FN55</accession>
<dbReference type="PANTHER" id="PTHR43283:SF7">
    <property type="entry name" value="BETA-LACTAMASE-RELATED DOMAIN-CONTAINING PROTEIN"/>
    <property type="match status" value="1"/>
</dbReference>
<feature type="signal peptide" evidence="1">
    <location>
        <begin position="1"/>
        <end position="22"/>
    </location>
</feature>
<comment type="caution">
    <text evidence="3">The sequence shown here is derived from an EMBL/GenBank/DDBJ whole genome shotgun (WGS) entry which is preliminary data.</text>
</comment>
<gene>
    <name evidence="3" type="ORF">DI603_05470</name>
</gene>
<evidence type="ECO:0000256" key="1">
    <source>
        <dbReference type="SAM" id="SignalP"/>
    </source>
</evidence>
<dbReference type="Proteomes" id="UP000249633">
    <property type="component" value="Unassembled WGS sequence"/>
</dbReference>
<feature type="domain" description="Beta-lactamase-related" evidence="2">
    <location>
        <begin position="41"/>
        <end position="318"/>
    </location>
</feature>
<dbReference type="EMBL" id="QFOD01000004">
    <property type="protein sequence ID" value="PZP34406.1"/>
    <property type="molecule type" value="Genomic_DNA"/>
</dbReference>
<evidence type="ECO:0000313" key="3">
    <source>
        <dbReference type="EMBL" id="PZP34406.1"/>
    </source>
</evidence>
<evidence type="ECO:0000313" key="4">
    <source>
        <dbReference type="Proteomes" id="UP000249633"/>
    </source>
</evidence>
<dbReference type="SUPFAM" id="SSF56601">
    <property type="entry name" value="beta-lactamase/transpeptidase-like"/>
    <property type="match status" value="1"/>
</dbReference>
<name>A0A2W5FN55_9BURK</name>
<feature type="chain" id="PRO_5015948308" evidence="1">
    <location>
        <begin position="23"/>
        <end position="357"/>
    </location>
</feature>
<keyword evidence="3" id="KW-0378">Hydrolase</keyword>
<dbReference type="InterPro" id="IPR050789">
    <property type="entry name" value="Diverse_Enzym_Activities"/>
</dbReference>